<dbReference type="AlphaFoldDB" id="A0A1X2ICT9"/>
<gene>
    <name evidence="8" type="ORF">BCR42DRAFT_377459</name>
</gene>
<feature type="transmembrane region" description="Helical" evidence="5">
    <location>
        <begin position="621"/>
        <end position="638"/>
    </location>
</feature>
<organism evidence="8 9">
    <name type="scientific">Absidia repens</name>
    <dbReference type="NCBI Taxonomy" id="90262"/>
    <lineage>
        <taxon>Eukaryota</taxon>
        <taxon>Fungi</taxon>
        <taxon>Fungi incertae sedis</taxon>
        <taxon>Mucoromycota</taxon>
        <taxon>Mucoromycotina</taxon>
        <taxon>Mucoromycetes</taxon>
        <taxon>Mucorales</taxon>
        <taxon>Cunninghamellaceae</taxon>
        <taxon>Absidia</taxon>
    </lineage>
</organism>
<evidence type="ECO:0000313" key="8">
    <source>
        <dbReference type="EMBL" id="ORZ14122.1"/>
    </source>
</evidence>
<keyword evidence="3 5" id="KW-1133">Transmembrane helix</keyword>
<feature type="transmembrane region" description="Helical" evidence="5">
    <location>
        <begin position="423"/>
        <end position="442"/>
    </location>
</feature>
<dbReference type="InterPro" id="IPR049456">
    <property type="entry name" value="Anoctamin_N_fung"/>
</dbReference>
<keyword evidence="2 5" id="KW-0812">Transmembrane</keyword>
<dbReference type="GO" id="GO:0005254">
    <property type="term" value="F:chloride channel activity"/>
    <property type="evidence" value="ECO:0007669"/>
    <property type="project" value="TreeGrafter"/>
</dbReference>
<dbReference type="PANTHER" id="PTHR12308">
    <property type="entry name" value="ANOCTAMIN"/>
    <property type="match status" value="1"/>
</dbReference>
<feature type="transmembrane region" description="Helical" evidence="5">
    <location>
        <begin position="264"/>
        <end position="283"/>
    </location>
</feature>
<comment type="caution">
    <text evidence="8">The sequence shown here is derived from an EMBL/GenBank/DDBJ whole genome shotgun (WGS) entry which is preliminary data.</text>
</comment>
<evidence type="ECO:0000313" key="9">
    <source>
        <dbReference type="Proteomes" id="UP000193560"/>
    </source>
</evidence>
<name>A0A1X2ICT9_9FUNG</name>
<feature type="domain" description="Anoctamin transmembrane" evidence="6">
    <location>
        <begin position="224"/>
        <end position="688"/>
    </location>
</feature>
<protein>
    <submittedName>
        <fullName evidence="8">Calcium-activated chloride channel-domain-containing protein</fullName>
    </submittedName>
</protein>
<dbReference type="Pfam" id="PF20877">
    <property type="entry name" value="Anoctamin_N"/>
    <property type="match status" value="1"/>
</dbReference>
<dbReference type="Proteomes" id="UP000193560">
    <property type="component" value="Unassembled WGS sequence"/>
</dbReference>
<keyword evidence="9" id="KW-1185">Reference proteome</keyword>
<evidence type="ECO:0000256" key="1">
    <source>
        <dbReference type="ARBA" id="ARBA00004141"/>
    </source>
</evidence>
<feature type="transmembrane region" description="Helical" evidence="5">
    <location>
        <begin position="384"/>
        <end position="402"/>
    </location>
</feature>
<feature type="transmembrane region" description="Helical" evidence="5">
    <location>
        <begin position="473"/>
        <end position="495"/>
    </location>
</feature>
<keyword evidence="4 5" id="KW-0472">Membrane</keyword>
<evidence type="ECO:0000256" key="2">
    <source>
        <dbReference type="ARBA" id="ARBA00022692"/>
    </source>
</evidence>
<evidence type="ECO:0000256" key="4">
    <source>
        <dbReference type="ARBA" id="ARBA00023136"/>
    </source>
</evidence>
<accession>A0A1X2ICT9</accession>
<dbReference type="STRING" id="90262.A0A1X2ICT9"/>
<feature type="transmembrane region" description="Helical" evidence="5">
    <location>
        <begin position="338"/>
        <end position="364"/>
    </location>
</feature>
<feature type="domain" description="Anoctamin alpha-beta plait" evidence="7">
    <location>
        <begin position="53"/>
        <end position="188"/>
    </location>
</feature>
<feature type="transmembrane region" description="Helical" evidence="5">
    <location>
        <begin position="232"/>
        <end position="258"/>
    </location>
</feature>
<evidence type="ECO:0000256" key="5">
    <source>
        <dbReference type="SAM" id="Phobius"/>
    </source>
</evidence>
<reference evidence="8 9" key="1">
    <citation type="submission" date="2016-07" db="EMBL/GenBank/DDBJ databases">
        <title>Pervasive Adenine N6-methylation of Active Genes in Fungi.</title>
        <authorList>
            <consortium name="DOE Joint Genome Institute"/>
            <person name="Mondo S.J."/>
            <person name="Dannebaum R.O."/>
            <person name="Kuo R.C."/>
            <person name="Labutti K."/>
            <person name="Haridas S."/>
            <person name="Kuo A."/>
            <person name="Salamov A."/>
            <person name="Ahrendt S.R."/>
            <person name="Lipzen A."/>
            <person name="Sullivan W."/>
            <person name="Andreopoulos W.B."/>
            <person name="Clum A."/>
            <person name="Lindquist E."/>
            <person name="Daum C."/>
            <person name="Ramamoorthy G.K."/>
            <person name="Gryganskyi A."/>
            <person name="Culley D."/>
            <person name="Magnuson J.K."/>
            <person name="James T.Y."/>
            <person name="O'Malley M.A."/>
            <person name="Stajich J.E."/>
            <person name="Spatafora J.W."/>
            <person name="Visel A."/>
            <person name="Grigoriev I.V."/>
        </authorList>
    </citation>
    <scope>NUCLEOTIDE SEQUENCE [LARGE SCALE GENOMIC DNA]</scope>
    <source>
        <strain evidence="8 9">NRRL 1336</strain>
    </source>
</reference>
<dbReference type="OrthoDB" id="296386at2759"/>
<dbReference type="Pfam" id="PF04547">
    <property type="entry name" value="Anoctamin"/>
    <property type="match status" value="1"/>
</dbReference>
<feature type="transmembrane region" description="Helical" evidence="5">
    <location>
        <begin position="650"/>
        <end position="677"/>
    </location>
</feature>
<proteinExistence type="predicted"/>
<evidence type="ECO:0000256" key="3">
    <source>
        <dbReference type="ARBA" id="ARBA00022989"/>
    </source>
</evidence>
<evidence type="ECO:0000259" key="6">
    <source>
        <dbReference type="Pfam" id="PF04547"/>
    </source>
</evidence>
<dbReference type="GO" id="GO:0032541">
    <property type="term" value="C:cortical endoplasmic reticulum"/>
    <property type="evidence" value="ECO:0007669"/>
    <property type="project" value="TreeGrafter"/>
</dbReference>
<dbReference type="EMBL" id="MCGE01000015">
    <property type="protein sequence ID" value="ORZ14122.1"/>
    <property type="molecule type" value="Genomic_DNA"/>
</dbReference>
<dbReference type="PANTHER" id="PTHR12308:SF73">
    <property type="entry name" value="ANOCTAMIN"/>
    <property type="match status" value="1"/>
</dbReference>
<dbReference type="InterPro" id="IPR049452">
    <property type="entry name" value="Anoctamin_TM"/>
</dbReference>
<sequence>MSTDPAEKIKPFSHLFPSMVPRTPDIGAGDKASFGDTTKKQGLQLQTPIINHGVDYVIVFRYPVKTSNNRLQMEQQVMYGLQSLTTKLARAQLFFEVKQGQERGTLLILVGCPQSRLYKEYKTERNRDFLLGISMDSPDFALNTDASNSSEKSSLRHGFTEADRLRLIYDILTSPENTGGADISPHVDPFVDSIMPLHNDDFNKKWISTWSKKWIINDDDLWNIRNHFGEKIAFYFAFLQFYFLWLAIPAGLGVLVYFTHSNTLSIWYSLSVLAWGIAFTEMWKRKQMELAVRWGVHNCSKHEKRRAAFKGDTTVADQVTGEEMPFVPAWKIVLRRGLTIPGVALGAVFLLVIVASVFTLQLFLHEYYTGPFHKILHYAPTVGYVLLIPTMSGVYSKWVRLLTNWEMHKTETSWEYNYTQKIFVANFLVGYLSLFFIAWIYIPFGDHVLPYLNEFNISHDHQKVDFQRLQDQLVYFVVTGQIVGFLTEMVVPYLMSWLMPKAKQLSAKVIHSGSSTANGDNNQEETTDISTSSTGDAEFIKKINREVGLEEYNIYTDYVEMVIQFGYVSMFSPVWPLTALCCIANNWVELRSDAVKICKYTRRPAPLRAESIGPWLRNMETIVWLSSITMGSFAYLFHPTTNLHSSHVPLYTLLAILLSEHLFAAFRLAIHAIISVIPDWSDLMIKKEDYKIKQNWLQRLDKAQGNLARQDEGRSLEDDPMAKIWCGDVDVGARTDVGMEFIRNQFKSS</sequence>
<dbReference type="InterPro" id="IPR007632">
    <property type="entry name" value="Anoctamin"/>
</dbReference>
<evidence type="ECO:0000259" key="7">
    <source>
        <dbReference type="Pfam" id="PF20877"/>
    </source>
</evidence>
<comment type="subcellular location">
    <subcellularLocation>
        <location evidence="1">Membrane</location>
        <topology evidence="1">Multi-pass membrane protein</topology>
    </subcellularLocation>
</comment>
<dbReference type="GO" id="GO:0016020">
    <property type="term" value="C:membrane"/>
    <property type="evidence" value="ECO:0007669"/>
    <property type="project" value="UniProtKB-SubCell"/>
</dbReference>